<dbReference type="Proteomes" id="UP000310200">
    <property type="component" value="Unassembled WGS sequence"/>
</dbReference>
<proteinExistence type="predicted"/>
<feature type="coiled-coil region" evidence="1">
    <location>
        <begin position="137"/>
        <end position="269"/>
    </location>
</feature>
<dbReference type="AlphaFoldDB" id="A0A4S2KHI5"/>
<dbReference type="STRING" id="300112.A0A4S2KHI5"/>
<dbReference type="EMBL" id="QBLH01002341">
    <property type="protein sequence ID" value="TGZ48710.1"/>
    <property type="molecule type" value="Genomic_DNA"/>
</dbReference>
<keyword evidence="1" id="KW-0175">Coiled coil</keyword>
<comment type="caution">
    <text evidence="2">The sequence shown here is derived from an EMBL/GenBank/DDBJ whole genome shotgun (WGS) entry which is preliminary data.</text>
</comment>
<evidence type="ECO:0000256" key="1">
    <source>
        <dbReference type="SAM" id="Coils"/>
    </source>
</evidence>
<evidence type="ECO:0000313" key="2">
    <source>
        <dbReference type="EMBL" id="TGZ48710.1"/>
    </source>
</evidence>
<keyword evidence="3" id="KW-1185">Reference proteome</keyword>
<dbReference type="SUPFAM" id="SSF57997">
    <property type="entry name" value="Tropomyosin"/>
    <property type="match status" value="1"/>
</dbReference>
<dbReference type="InterPro" id="IPR038929">
    <property type="entry name" value="CCDC13"/>
</dbReference>
<accession>A0A4S2KHI5</accession>
<feature type="non-terminal residue" evidence="2">
    <location>
        <position position="345"/>
    </location>
</feature>
<protein>
    <submittedName>
        <fullName evidence="2">Coiled-coil domain-containing protein 13</fullName>
    </submittedName>
</protein>
<organism evidence="2 3">
    <name type="scientific">Temnothorax longispinosus</name>
    <dbReference type="NCBI Taxonomy" id="300112"/>
    <lineage>
        <taxon>Eukaryota</taxon>
        <taxon>Metazoa</taxon>
        <taxon>Ecdysozoa</taxon>
        <taxon>Arthropoda</taxon>
        <taxon>Hexapoda</taxon>
        <taxon>Insecta</taxon>
        <taxon>Pterygota</taxon>
        <taxon>Neoptera</taxon>
        <taxon>Endopterygota</taxon>
        <taxon>Hymenoptera</taxon>
        <taxon>Apocrita</taxon>
        <taxon>Aculeata</taxon>
        <taxon>Formicoidea</taxon>
        <taxon>Formicidae</taxon>
        <taxon>Myrmicinae</taxon>
        <taxon>Temnothorax</taxon>
    </lineage>
</organism>
<name>A0A4S2KHI5_9HYME</name>
<sequence>MLNAIMADDKLEANDSFDNENMSSTKLIEDLTAENECLRRAFEQTEEKLRKLSREKQNSQNATTAESATAKLIELSKKCRDRTAEVEALKTKCKNLEATLVIKGDELERQRTELQHILKSEVRKDCGDNRQNLAYLRNVEKERRQQIENTAKELRQAEVALEASKRKLDASKARIKILEQELSIAKGKIAMLNEKRSHDDRLIDALNERLKISEARYQDHEMDVQNREHKIERENANIKNELRATQLHVDRLRRRLEEREIEIDKLRNGILSDESLKCRISLHPDFRLTEERQISPVVSPRSLGEPNEYVTLALAAEAERVRLLELVTLLNQRLDKERNEADALA</sequence>
<dbReference type="PANTHER" id="PTHR31935">
    <property type="entry name" value="COILED-COIL DOMAIN-CONTAINING PROTEIN 13"/>
    <property type="match status" value="1"/>
</dbReference>
<feature type="coiled-coil region" evidence="1">
    <location>
        <begin position="28"/>
        <end position="99"/>
    </location>
</feature>
<reference evidence="2 3" key="1">
    <citation type="journal article" date="2019" name="Philos. Trans. R. Soc. Lond., B, Biol. Sci.">
        <title>Ant behaviour and brain gene expression of defending hosts depend on the ecological success of the intruding social parasite.</title>
        <authorList>
            <person name="Kaur R."/>
            <person name="Stoldt M."/>
            <person name="Jongepier E."/>
            <person name="Feldmeyer B."/>
            <person name="Menzel F."/>
            <person name="Bornberg-Bauer E."/>
            <person name="Foitzik S."/>
        </authorList>
    </citation>
    <scope>NUCLEOTIDE SEQUENCE [LARGE SCALE GENOMIC DNA]</scope>
    <source>
        <tissue evidence="2">Whole body</tissue>
    </source>
</reference>
<dbReference type="PANTHER" id="PTHR31935:SF1">
    <property type="entry name" value="COILED-COIL DOMAIN-CONTAINING PROTEIN 13"/>
    <property type="match status" value="1"/>
</dbReference>
<evidence type="ECO:0000313" key="3">
    <source>
        <dbReference type="Proteomes" id="UP000310200"/>
    </source>
</evidence>
<gene>
    <name evidence="2" type="ORF">DBV15_07988</name>
</gene>